<sequence length="111" mass="13265">MLRLCRRVHFAEAKCVIYWMLNVYYNVYFLEVLGTTDQYLKAWKIGRRADRFEAAKAYFDAGEYLRAHALLSSDPESSVDVSCNLTHKSRFLKNYSLFLAGEKQKRRWIWR</sequence>
<evidence type="ECO:0000313" key="2">
    <source>
        <dbReference type="EMBL" id="CAI5737090.1"/>
    </source>
</evidence>
<evidence type="ECO:0000259" key="1">
    <source>
        <dbReference type="Pfam" id="PF04049"/>
    </source>
</evidence>
<name>A0AAV0UJN4_9STRA</name>
<evidence type="ECO:0000313" key="3">
    <source>
        <dbReference type="Proteomes" id="UP001162029"/>
    </source>
</evidence>
<dbReference type="InterPro" id="IPR011990">
    <property type="entry name" value="TPR-like_helical_dom_sf"/>
</dbReference>
<keyword evidence="3" id="KW-1185">Reference proteome</keyword>
<dbReference type="AlphaFoldDB" id="A0AAV0UJN4"/>
<dbReference type="GO" id="GO:0005680">
    <property type="term" value="C:anaphase-promoting complex"/>
    <property type="evidence" value="ECO:0007669"/>
    <property type="project" value="InterPro"/>
</dbReference>
<comment type="caution">
    <text evidence="2">The sequence shown here is derived from an EMBL/GenBank/DDBJ whole genome shotgun (WGS) entry which is preliminary data.</text>
</comment>
<proteinExistence type="predicted"/>
<dbReference type="EMBL" id="CANTFM010001218">
    <property type="protein sequence ID" value="CAI5737090.1"/>
    <property type="molecule type" value="Genomic_DNA"/>
</dbReference>
<gene>
    <name evidence="2" type="ORF">PDE001_LOCUS6500</name>
</gene>
<feature type="domain" description="Cdc23" evidence="1">
    <location>
        <begin position="48"/>
        <end position="105"/>
    </location>
</feature>
<protein>
    <recommendedName>
        <fullName evidence="1">Cdc23 domain-containing protein</fullName>
    </recommendedName>
</protein>
<dbReference type="Gene3D" id="1.25.40.10">
    <property type="entry name" value="Tetratricopeptide repeat domain"/>
    <property type="match status" value="1"/>
</dbReference>
<organism evidence="2 3">
    <name type="scientific">Peronospora destructor</name>
    <dbReference type="NCBI Taxonomy" id="86335"/>
    <lineage>
        <taxon>Eukaryota</taxon>
        <taxon>Sar</taxon>
        <taxon>Stramenopiles</taxon>
        <taxon>Oomycota</taxon>
        <taxon>Peronosporomycetes</taxon>
        <taxon>Peronosporales</taxon>
        <taxon>Peronosporaceae</taxon>
        <taxon>Peronospora</taxon>
    </lineage>
</organism>
<dbReference type="InterPro" id="IPR007192">
    <property type="entry name" value="APC8"/>
</dbReference>
<dbReference type="Pfam" id="PF04049">
    <property type="entry name" value="ANAPC8"/>
    <property type="match status" value="1"/>
</dbReference>
<accession>A0AAV0UJN4</accession>
<reference evidence="2" key="1">
    <citation type="submission" date="2022-12" db="EMBL/GenBank/DDBJ databases">
        <authorList>
            <person name="Webb A."/>
        </authorList>
    </citation>
    <scope>NUCLEOTIDE SEQUENCE</scope>
    <source>
        <strain evidence="2">Pd1</strain>
    </source>
</reference>
<dbReference type="Proteomes" id="UP001162029">
    <property type="component" value="Unassembled WGS sequence"/>
</dbReference>